<sequence>MKKYFCWTCKQNKLDYLFFNTNDIKTRKYFLRDKNSKAICYDCILNIKLSRRYKYG</sequence>
<keyword evidence="2" id="KW-1185">Reference proteome</keyword>
<proteinExistence type="predicted"/>
<evidence type="ECO:0000313" key="1">
    <source>
        <dbReference type="EMBL" id="BDT04444.1"/>
    </source>
</evidence>
<reference evidence="1 2" key="1">
    <citation type="journal article" date="2022" name="Front. Microbiol.">
        <title>Male-killing mechanisms vary between Spiroplasma species.</title>
        <authorList>
            <person name="Arai H."/>
            <person name="Inoue M."/>
            <person name="Kageyama D."/>
        </authorList>
    </citation>
    <scope>NUCLEOTIDE SEQUENCE [LARGE SCALE GENOMIC DNA]</scope>
    <source>
        <strain evidence="2">sHm</strain>
    </source>
</reference>
<dbReference type="EMBL" id="AP026933">
    <property type="protein sequence ID" value="BDT04444.1"/>
    <property type="molecule type" value="Genomic_DNA"/>
</dbReference>
<organism evidence="1 2">
    <name type="scientific">Spiroplasma ixodetis</name>
    <dbReference type="NCBI Taxonomy" id="2141"/>
    <lineage>
        <taxon>Bacteria</taxon>
        <taxon>Bacillati</taxon>
        <taxon>Mycoplasmatota</taxon>
        <taxon>Mollicutes</taxon>
        <taxon>Entomoplasmatales</taxon>
        <taxon>Spiroplasmataceae</taxon>
        <taxon>Spiroplasma</taxon>
    </lineage>
</organism>
<protein>
    <submittedName>
        <fullName evidence="1">Uncharacterized protein</fullName>
    </submittedName>
</protein>
<dbReference type="Proteomes" id="UP001163387">
    <property type="component" value="Chromosome"/>
</dbReference>
<name>A0ABM8BX51_9MOLU</name>
<evidence type="ECO:0000313" key="2">
    <source>
        <dbReference type="Proteomes" id="UP001163387"/>
    </source>
</evidence>
<accession>A0ABM8BX51</accession>
<gene>
    <name evidence="1" type="ORF">SHM_20900</name>
</gene>